<dbReference type="InterPro" id="IPR025158">
    <property type="entry name" value="Mg_chelat-rel_C"/>
</dbReference>
<dbReference type="Gene3D" id="3.40.50.300">
    <property type="entry name" value="P-loop containing nucleotide triphosphate hydrolases"/>
    <property type="match status" value="1"/>
</dbReference>
<reference evidence="3" key="1">
    <citation type="submission" date="2020-10" db="EMBL/GenBank/DDBJ databases">
        <authorList>
            <person name="Gilroy R."/>
        </authorList>
    </citation>
    <scope>NUCLEOTIDE SEQUENCE</scope>
    <source>
        <strain evidence="3">ChiGjej2B2-12916</strain>
    </source>
</reference>
<accession>A0A9D0YRD6</accession>
<dbReference type="InterPro" id="IPR004482">
    <property type="entry name" value="Mg_chelat-rel"/>
</dbReference>
<gene>
    <name evidence="3" type="ORF">IAD31_03730</name>
</gene>
<dbReference type="GO" id="GO:0005524">
    <property type="term" value="F:ATP binding"/>
    <property type="evidence" value="ECO:0007669"/>
    <property type="project" value="InterPro"/>
</dbReference>
<sequence length="507" mass="54219">MVCNLLSLGLNGIHGYPVTAECALSGGLPAFDVVGLPDAAVKESRERVRSAIRSSGFDFPVSRITINLAPADRKKVGTVYDLPILLGILSASGQLSMKGYADAAFLGELSLSGALRPVSGILPMALAAVRCGVRQLFVPADNAPEASLAQGLEVYGVETVAQLCAHLTGEAPLSPTLPWTPPETVPTGPDFADVKGQEGAKRALEVAAAGGHHILMTGSPGAGKSMMAKRLPSILPDLTREEALACTEIYSVVGLTSREHPMVLRRPFRAPHHTISAAGMAGGGTTLRPGEISLAHNGVLFLDELPEFHSDVLEVLRQPLEDGSTQITRVSGTVTYPSRFMLVCAMNPCKCGWYGHPSGRCTCSEQAVRRYQSRISGPMLDRIDICVDVPALEYHELAGQSTPAESSADIRARVNAARAIQHARFGPHGPTCNAHMGPQELKAYCQLDDACQAMIQSAYEKLGLTARSYDRILRVARTVADLDQSEHIQPHHLAEALQYRPPEHLQV</sequence>
<dbReference type="EMBL" id="DVFO01000035">
    <property type="protein sequence ID" value="HIQ60692.1"/>
    <property type="molecule type" value="Genomic_DNA"/>
</dbReference>
<evidence type="ECO:0000313" key="3">
    <source>
        <dbReference type="EMBL" id="HIQ60692.1"/>
    </source>
</evidence>
<dbReference type="InterPro" id="IPR045006">
    <property type="entry name" value="CHLI-like"/>
</dbReference>
<dbReference type="Gene3D" id="3.30.230.10">
    <property type="match status" value="1"/>
</dbReference>
<dbReference type="InterPro" id="IPR000523">
    <property type="entry name" value="Mg_chelatse_chII-like_cat_dom"/>
</dbReference>
<protein>
    <submittedName>
        <fullName evidence="3">YifB family Mg chelatase-like AAA ATPase</fullName>
    </submittedName>
</protein>
<dbReference type="InterPro" id="IPR014721">
    <property type="entry name" value="Ribsml_uS5_D2-typ_fold_subgr"/>
</dbReference>
<comment type="caution">
    <text evidence="3">The sequence shown here is derived from an EMBL/GenBank/DDBJ whole genome shotgun (WGS) entry which is preliminary data.</text>
</comment>
<name>A0A9D0YRD6_9FIRM</name>
<evidence type="ECO:0000313" key="4">
    <source>
        <dbReference type="Proteomes" id="UP000886879"/>
    </source>
</evidence>
<dbReference type="PANTHER" id="PTHR32039">
    <property type="entry name" value="MAGNESIUM-CHELATASE SUBUNIT CHLI"/>
    <property type="match status" value="1"/>
</dbReference>
<dbReference type="InterPro" id="IPR003593">
    <property type="entry name" value="AAA+_ATPase"/>
</dbReference>
<evidence type="ECO:0000256" key="1">
    <source>
        <dbReference type="ARBA" id="ARBA00006354"/>
    </source>
</evidence>
<comment type="similarity">
    <text evidence="1">Belongs to the Mg-chelatase subunits D/I family. ComM subfamily.</text>
</comment>
<dbReference type="NCBIfam" id="TIGR00368">
    <property type="entry name" value="YifB family Mg chelatase-like AAA ATPase"/>
    <property type="match status" value="1"/>
</dbReference>
<evidence type="ECO:0000259" key="2">
    <source>
        <dbReference type="SMART" id="SM00382"/>
    </source>
</evidence>
<dbReference type="SUPFAM" id="SSF54211">
    <property type="entry name" value="Ribosomal protein S5 domain 2-like"/>
    <property type="match status" value="1"/>
</dbReference>
<dbReference type="Pfam" id="PF01078">
    <property type="entry name" value="Mg_chelatase"/>
    <property type="match status" value="1"/>
</dbReference>
<proteinExistence type="inferred from homology"/>
<dbReference type="PANTHER" id="PTHR32039:SF7">
    <property type="entry name" value="COMPETENCE PROTEIN COMM"/>
    <property type="match status" value="1"/>
</dbReference>
<dbReference type="AlphaFoldDB" id="A0A9D0YRD6"/>
<dbReference type="Pfam" id="PF13335">
    <property type="entry name" value="Mg_chelatase_C"/>
    <property type="match status" value="1"/>
</dbReference>
<feature type="domain" description="AAA+ ATPase" evidence="2">
    <location>
        <begin position="210"/>
        <end position="393"/>
    </location>
</feature>
<dbReference type="SMART" id="SM00382">
    <property type="entry name" value="AAA"/>
    <property type="match status" value="1"/>
</dbReference>
<organism evidence="3 4">
    <name type="scientific">Candidatus Enterenecus faecium</name>
    <dbReference type="NCBI Taxonomy" id="2840780"/>
    <lineage>
        <taxon>Bacteria</taxon>
        <taxon>Bacillati</taxon>
        <taxon>Bacillota</taxon>
        <taxon>Clostridia</taxon>
        <taxon>Eubacteriales</taxon>
        <taxon>Candidatus Enterenecus</taxon>
    </lineage>
</organism>
<dbReference type="SUPFAM" id="SSF52540">
    <property type="entry name" value="P-loop containing nucleoside triphosphate hydrolases"/>
    <property type="match status" value="1"/>
</dbReference>
<dbReference type="Pfam" id="PF13541">
    <property type="entry name" value="ChlI"/>
    <property type="match status" value="1"/>
</dbReference>
<dbReference type="Proteomes" id="UP000886879">
    <property type="component" value="Unassembled WGS sequence"/>
</dbReference>
<dbReference type="InterPro" id="IPR027417">
    <property type="entry name" value="P-loop_NTPase"/>
</dbReference>
<reference evidence="3" key="2">
    <citation type="journal article" date="2021" name="PeerJ">
        <title>Extensive microbial diversity within the chicken gut microbiome revealed by metagenomics and culture.</title>
        <authorList>
            <person name="Gilroy R."/>
            <person name="Ravi A."/>
            <person name="Getino M."/>
            <person name="Pursley I."/>
            <person name="Horton D.L."/>
            <person name="Alikhan N.F."/>
            <person name="Baker D."/>
            <person name="Gharbi K."/>
            <person name="Hall N."/>
            <person name="Watson M."/>
            <person name="Adriaenssens E.M."/>
            <person name="Foster-Nyarko E."/>
            <person name="Jarju S."/>
            <person name="Secka A."/>
            <person name="Antonio M."/>
            <person name="Oren A."/>
            <person name="Chaudhuri R.R."/>
            <person name="La Ragione R."/>
            <person name="Hildebrand F."/>
            <person name="Pallen M.J."/>
        </authorList>
    </citation>
    <scope>NUCLEOTIDE SEQUENCE</scope>
    <source>
        <strain evidence="3">ChiGjej2B2-12916</strain>
    </source>
</reference>
<dbReference type="InterPro" id="IPR020568">
    <property type="entry name" value="Ribosomal_Su5_D2-typ_SF"/>
</dbReference>